<dbReference type="BioCyc" id="PSP1104324:GJSN-991-MONOMER"/>
<keyword evidence="4" id="KW-1185">Reference proteome</keyword>
<dbReference type="STRING" id="1104324.P186_1015"/>
<dbReference type="InterPro" id="IPR009260">
    <property type="entry name" value="CRISPR-ass_Csa1"/>
</dbReference>
<dbReference type="AlphaFoldDB" id="G7VBV2"/>
<accession>G7VBV2</accession>
<dbReference type="EMBL" id="CP003098">
    <property type="protein sequence ID" value="AET32452.1"/>
    <property type="molecule type" value="Genomic_DNA"/>
</dbReference>
<name>G7VBV2_9CREN</name>
<comment type="cofactor">
    <cofactor evidence="1">
        <name>Mn(2+)</name>
        <dbReference type="ChEBI" id="CHEBI:29035"/>
    </cofactor>
</comment>
<sequence length="362" mass="39293">MGVIHTCPTLYFFTFEEVARLAEYVSRMPRHVSEELRGWRWSEPPLLHTSAVYLSFSDVSYGVCPTGRDVYLRRVARVKSQVLPPEVEVGYVVHAAYSAAVASAKMLALAGVATGQDFIDSMRARFEEFIHGLYASQRWGLTREEVFKTAWPVWDHASVIFGGALERGRAKRLSGDSLAAYVAPFHVEYPVEGYRLGLTQGYVDALLPPAVPVEIKVGAAAHWHRVELAAYALALEATLHTPVDFGVLVYVQPEPFHYYYAVVPIGDSLRLEFAEARDRKARLVESGVDPGAPEKCSKQCPYYHYCEVAGAGRLGGAAVLPQRRLRLGEKGREGGGGAASGGLHSGGGAGGGSERQGPGQGG</sequence>
<evidence type="ECO:0000313" key="3">
    <source>
        <dbReference type="EMBL" id="AET32452.1"/>
    </source>
</evidence>
<dbReference type="eggNOG" id="arCOG04195">
    <property type="taxonomic scope" value="Archaea"/>
</dbReference>
<organism evidence="3 4">
    <name type="scientific">Pyrobaculum ferrireducens</name>
    <dbReference type="NCBI Taxonomy" id="1104324"/>
    <lineage>
        <taxon>Archaea</taxon>
        <taxon>Thermoproteota</taxon>
        <taxon>Thermoprotei</taxon>
        <taxon>Thermoproteales</taxon>
        <taxon>Thermoproteaceae</taxon>
        <taxon>Pyrobaculum</taxon>
    </lineage>
</organism>
<dbReference type="KEGG" id="pyr:P186_1015"/>
<protein>
    <submittedName>
        <fullName evidence="3">CRISPR-associated protein, Csa1 family</fullName>
    </submittedName>
</protein>
<dbReference type="Proteomes" id="UP000005867">
    <property type="component" value="Chromosome"/>
</dbReference>
<evidence type="ECO:0000256" key="1">
    <source>
        <dbReference type="ARBA" id="ARBA00001936"/>
    </source>
</evidence>
<reference evidence="3 4" key="1">
    <citation type="journal article" date="2012" name="J. Bacteriol.">
        <title>Complete genome sequence of strain 1860, a crenarchaeon of the genus pyrobaculum able to grow with various electron acceptors.</title>
        <authorList>
            <person name="Mardanov A.V."/>
            <person name="Gumerov V.M."/>
            <person name="Slobodkina G.B."/>
            <person name="Beletsky A.V."/>
            <person name="Bonch-Osmolovskaya E.A."/>
            <person name="Ravin N.V."/>
            <person name="Skryabin K.G."/>
        </authorList>
    </citation>
    <scope>NUCLEOTIDE SEQUENCE [LARGE SCALE GENOMIC DNA]</scope>
    <source>
        <strain evidence="3 4">1860</strain>
    </source>
</reference>
<dbReference type="HOGENOM" id="CLU_905009_0_0_2"/>
<gene>
    <name evidence="3" type="ORF">P186_1015</name>
</gene>
<proteinExistence type="predicted"/>
<dbReference type="Pfam" id="PF06023">
    <property type="entry name" value="Csa1"/>
    <property type="match status" value="1"/>
</dbReference>
<feature type="compositionally biased region" description="Gly residues" evidence="2">
    <location>
        <begin position="334"/>
        <end position="362"/>
    </location>
</feature>
<dbReference type="NCBIfam" id="TIGR01896">
    <property type="entry name" value="cas_AF1879"/>
    <property type="match status" value="1"/>
</dbReference>
<dbReference type="Gene3D" id="3.90.320.10">
    <property type="match status" value="1"/>
</dbReference>
<dbReference type="InterPro" id="IPR011604">
    <property type="entry name" value="PDDEXK-like_dom_sf"/>
</dbReference>
<feature type="region of interest" description="Disordered" evidence="2">
    <location>
        <begin position="328"/>
        <end position="362"/>
    </location>
</feature>
<evidence type="ECO:0000313" key="4">
    <source>
        <dbReference type="Proteomes" id="UP000005867"/>
    </source>
</evidence>
<evidence type="ECO:0000256" key="2">
    <source>
        <dbReference type="SAM" id="MobiDB-lite"/>
    </source>
</evidence>